<gene>
    <name evidence="4" type="ORF">NQ318_018782</name>
</gene>
<evidence type="ECO:0008006" key="6">
    <source>
        <dbReference type="Google" id="ProtNLM"/>
    </source>
</evidence>
<dbReference type="CDD" id="cd02947">
    <property type="entry name" value="TRX_family"/>
    <property type="match status" value="1"/>
</dbReference>
<organism evidence="4 5">
    <name type="scientific">Aromia moschata</name>
    <dbReference type="NCBI Taxonomy" id="1265417"/>
    <lineage>
        <taxon>Eukaryota</taxon>
        <taxon>Metazoa</taxon>
        <taxon>Ecdysozoa</taxon>
        <taxon>Arthropoda</taxon>
        <taxon>Hexapoda</taxon>
        <taxon>Insecta</taxon>
        <taxon>Pterygota</taxon>
        <taxon>Neoptera</taxon>
        <taxon>Endopterygota</taxon>
        <taxon>Coleoptera</taxon>
        <taxon>Polyphaga</taxon>
        <taxon>Cucujiformia</taxon>
        <taxon>Chrysomeloidea</taxon>
        <taxon>Cerambycidae</taxon>
        <taxon>Cerambycinae</taxon>
        <taxon>Callichromatini</taxon>
        <taxon>Aromia</taxon>
    </lineage>
</organism>
<accession>A0AAV8ZGI1</accession>
<dbReference type="Gene3D" id="3.40.30.10">
    <property type="entry name" value="Glutaredoxin"/>
    <property type="match status" value="1"/>
</dbReference>
<dbReference type="InterPro" id="IPR013766">
    <property type="entry name" value="Thioredoxin_domain"/>
</dbReference>
<sequence>MGSVRVITDEAHFQTELANAATRLVVADFTATWCGPCQRIAPIFQQLAAKYPRAVFLKIDVDQCQETAAAQGVSAMPTFIFYRNKASALDRLQGADAASLETKIQQYYGSDDSEDAEGIAGHMDLHPFITKAQCECLNESDDHPLAHCLTSGGGFLQSDCDEQLIISIAFNQAVKIHSFKIKGPADKGPKHIRIFINQPRTLDFDLADSYTSIQDLELTPEDLEGNPVNLRYVKFQNVLNIQLFIKDNQSGDEVTQIDHLAIIGSPINTTNMGDFKRVAGKKGESH</sequence>
<dbReference type="EMBL" id="JAPWTK010000001">
    <property type="protein sequence ID" value="KAJ8963313.1"/>
    <property type="molecule type" value="Genomic_DNA"/>
</dbReference>
<proteinExistence type="predicted"/>
<dbReference type="FunFam" id="3.40.30.10:FF:000245">
    <property type="entry name" value="Thioredoxin"/>
    <property type="match status" value="1"/>
</dbReference>
<dbReference type="PANTHER" id="PTHR46115">
    <property type="entry name" value="THIOREDOXIN-LIKE PROTEIN 1"/>
    <property type="match status" value="1"/>
</dbReference>
<comment type="caution">
    <text evidence="4">The sequence shown here is derived from an EMBL/GenBank/DDBJ whole genome shotgun (WGS) entry which is preliminary data.</text>
</comment>
<dbReference type="InterPro" id="IPR017937">
    <property type="entry name" value="Thioredoxin_CS"/>
</dbReference>
<evidence type="ECO:0000259" key="3">
    <source>
        <dbReference type="PROSITE" id="PS51532"/>
    </source>
</evidence>
<protein>
    <recommendedName>
        <fullName evidence="6">Thioredoxin-like protein 1</fullName>
    </recommendedName>
</protein>
<keyword evidence="1" id="KW-1015">Disulfide bond</keyword>
<reference evidence="4" key="1">
    <citation type="journal article" date="2023" name="Insect Mol. Biol.">
        <title>Genome sequencing provides insights into the evolution of gene families encoding plant cell wall-degrading enzymes in longhorned beetles.</title>
        <authorList>
            <person name="Shin N.R."/>
            <person name="Okamura Y."/>
            <person name="Kirsch R."/>
            <person name="Pauchet Y."/>
        </authorList>
    </citation>
    <scope>NUCLEOTIDE SEQUENCE</scope>
    <source>
        <strain evidence="4">AMC_N1</strain>
    </source>
</reference>
<dbReference type="SUPFAM" id="SSF52833">
    <property type="entry name" value="Thioredoxin-like"/>
    <property type="match status" value="1"/>
</dbReference>
<dbReference type="InterPro" id="IPR008979">
    <property type="entry name" value="Galactose-bd-like_sf"/>
</dbReference>
<feature type="domain" description="PITH" evidence="3">
    <location>
        <begin position="114"/>
        <end position="282"/>
    </location>
</feature>
<feature type="domain" description="Thioredoxin" evidence="2">
    <location>
        <begin position="1"/>
        <end position="109"/>
    </location>
</feature>
<dbReference type="InterPro" id="IPR036249">
    <property type="entry name" value="Thioredoxin-like_sf"/>
</dbReference>
<name>A0AAV8ZGI1_9CUCU</name>
<dbReference type="Pfam" id="PF06201">
    <property type="entry name" value="PITH"/>
    <property type="match status" value="1"/>
</dbReference>
<dbReference type="PROSITE" id="PS00194">
    <property type="entry name" value="THIOREDOXIN_1"/>
    <property type="match status" value="1"/>
</dbReference>
<dbReference type="Gene3D" id="2.60.120.470">
    <property type="entry name" value="PITH domain"/>
    <property type="match status" value="1"/>
</dbReference>
<dbReference type="Pfam" id="PF00085">
    <property type="entry name" value="Thioredoxin"/>
    <property type="match status" value="1"/>
</dbReference>
<dbReference type="PROSITE" id="PS51352">
    <property type="entry name" value="THIOREDOXIN_2"/>
    <property type="match status" value="1"/>
</dbReference>
<evidence type="ECO:0000259" key="2">
    <source>
        <dbReference type="PROSITE" id="PS51352"/>
    </source>
</evidence>
<dbReference type="AlphaFoldDB" id="A0AAV8ZGI1"/>
<dbReference type="PROSITE" id="PS51532">
    <property type="entry name" value="PITH"/>
    <property type="match status" value="1"/>
</dbReference>
<dbReference type="SUPFAM" id="SSF49785">
    <property type="entry name" value="Galactose-binding domain-like"/>
    <property type="match status" value="1"/>
</dbReference>
<evidence type="ECO:0000313" key="4">
    <source>
        <dbReference type="EMBL" id="KAJ8963313.1"/>
    </source>
</evidence>
<dbReference type="Proteomes" id="UP001162162">
    <property type="component" value="Unassembled WGS sequence"/>
</dbReference>
<dbReference type="GO" id="GO:0005737">
    <property type="term" value="C:cytoplasm"/>
    <property type="evidence" value="ECO:0007669"/>
    <property type="project" value="UniProtKB-ARBA"/>
</dbReference>
<dbReference type="PRINTS" id="PR00421">
    <property type="entry name" value="THIOREDOXIN"/>
</dbReference>
<dbReference type="InterPro" id="IPR010400">
    <property type="entry name" value="PITH_dom"/>
</dbReference>
<keyword evidence="5" id="KW-1185">Reference proteome</keyword>
<evidence type="ECO:0000256" key="1">
    <source>
        <dbReference type="ARBA" id="ARBA00023157"/>
    </source>
</evidence>
<evidence type="ECO:0000313" key="5">
    <source>
        <dbReference type="Proteomes" id="UP001162162"/>
    </source>
</evidence>
<dbReference type="InterPro" id="IPR037047">
    <property type="entry name" value="PITH_dom_sf"/>
</dbReference>